<dbReference type="InterPro" id="IPR044878">
    <property type="entry name" value="UbiA_sf"/>
</dbReference>
<keyword evidence="4 10" id="KW-0808">Transferase</keyword>
<dbReference type="GO" id="GO:0005743">
    <property type="term" value="C:mitochondrial inner membrane"/>
    <property type="evidence" value="ECO:0007669"/>
    <property type="project" value="UniProtKB-SubCell"/>
</dbReference>
<keyword evidence="10" id="KW-0999">Mitochondrion inner membrane</keyword>
<dbReference type="InterPro" id="IPR039653">
    <property type="entry name" value="Prenyltransferase"/>
</dbReference>
<comment type="similarity">
    <text evidence="3 10">Belongs to the UbiA prenyltransferase family.</text>
</comment>
<evidence type="ECO:0000256" key="5">
    <source>
        <dbReference type="ARBA" id="ARBA00022692"/>
    </source>
</evidence>
<dbReference type="FunFam" id="1.10.357.140:FF:000003">
    <property type="entry name" value="4-hydroxybenzoate polyprenyltransferase, mitochondrial"/>
    <property type="match status" value="1"/>
</dbReference>
<keyword evidence="10" id="KW-0496">Mitochondrion</keyword>
<feature type="transmembrane region" description="Helical" evidence="10">
    <location>
        <begin position="137"/>
        <end position="157"/>
    </location>
</feature>
<evidence type="ECO:0000256" key="7">
    <source>
        <dbReference type="ARBA" id="ARBA00023136"/>
    </source>
</evidence>
<dbReference type="EMBL" id="CAJVPL010002656">
    <property type="protein sequence ID" value="CAG8616634.1"/>
    <property type="molecule type" value="Genomic_DNA"/>
</dbReference>
<evidence type="ECO:0000256" key="6">
    <source>
        <dbReference type="ARBA" id="ARBA00022989"/>
    </source>
</evidence>
<organism evidence="11 12">
    <name type="scientific">Ambispora gerdemannii</name>
    <dbReference type="NCBI Taxonomy" id="144530"/>
    <lineage>
        <taxon>Eukaryota</taxon>
        <taxon>Fungi</taxon>
        <taxon>Fungi incertae sedis</taxon>
        <taxon>Mucoromycota</taxon>
        <taxon>Glomeromycotina</taxon>
        <taxon>Glomeromycetes</taxon>
        <taxon>Archaeosporales</taxon>
        <taxon>Ambisporaceae</taxon>
        <taxon>Ambispora</taxon>
    </lineage>
</organism>
<evidence type="ECO:0000313" key="12">
    <source>
        <dbReference type="Proteomes" id="UP000789831"/>
    </source>
</evidence>
<comment type="caution">
    <text evidence="11">The sequence shown here is derived from an EMBL/GenBank/DDBJ whole genome shotgun (WGS) entry which is preliminary data.</text>
</comment>
<dbReference type="PANTHER" id="PTHR11048">
    <property type="entry name" value="PRENYLTRANSFERASES"/>
    <property type="match status" value="1"/>
</dbReference>
<dbReference type="Proteomes" id="UP000789831">
    <property type="component" value="Unassembled WGS sequence"/>
</dbReference>
<dbReference type="CDD" id="cd13959">
    <property type="entry name" value="PT_UbiA_COQ2"/>
    <property type="match status" value="1"/>
</dbReference>
<evidence type="ECO:0000256" key="2">
    <source>
        <dbReference type="ARBA" id="ARBA00004292"/>
    </source>
</evidence>
<sequence length="319" mass="35902">MALSKLFSSACWLNSTVNSPNKPKFAPEQEEEDNYKESALSWIYEKLPTSFVPYAQLVRLDKPTGTWLLYLPCAWSISMASYHANLPLNQTISMLGLFGIGAFVMRGAGCTINDMWDSHIDRMVERTKTRPLASDKITQIEALSFLAIQLSAGLSILTRLNLYSLVAIYPYMKRVTFWPQLFLGFAFNWGALLGWPAMLDSSDFTVTLPLYASGDKKYDKLVDVKSTALLFGSNTRKWLSLFSGAMVSLVALSGYANVQGLPFYLISVAGSTTHLFWIVHKTDFDKAEECGRKFRMSKWTGGVVWLGILVDDIWKRVMM</sequence>
<dbReference type="GO" id="GO:0008299">
    <property type="term" value="P:isoprenoid biosynthetic process"/>
    <property type="evidence" value="ECO:0007669"/>
    <property type="project" value="UniProtKB-UniRule"/>
</dbReference>
<keyword evidence="5 10" id="KW-0812">Transmembrane</keyword>
<evidence type="ECO:0000256" key="1">
    <source>
        <dbReference type="ARBA" id="ARBA00001946"/>
    </source>
</evidence>
<comment type="function">
    <text evidence="9 10">Catalyzes the prenylation of para-hydroxybenzoate (PHB) with an all-trans polyprenyl group. Mediates the second step in the final reaction sequence of coenzyme Q (CoQ) biosynthesis, which is the condensation of the polyisoprenoid side chain with PHB, generating the first membrane-bound Q intermediate.</text>
</comment>
<dbReference type="Gene3D" id="1.20.120.1780">
    <property type="entry name" value="UbiA prenyltransferase"/>
    <property type="match status" value="1"/>
</dbReference>
<dbReference type="PANTHER" id="PTHR11048:SF28">
    <property type="entry name" value="4-HYDROXYBENZOATE POLYPRENYLTRANSFERASE, MITOCHONDRIAL"/>
    <property type="match status" value="1"/>
</dbReference>
<dbReference type="InterPro" id="IPR000537">
    <property type="entry name" value="UbiA_prenyltransferase"/>
</dbReference>
<dbReference type="Pfam" id="PF01040">
    <property type="entry name" value="UbiA"/>
    <property type="match status" value="1"/>
</dbReference>
<accession>A0A9N9GK96</accession>
<reference evidence="11" key="1">
    <citation type="submission" date="2021-06" db="EMBL/GenBank/DDBJ databases">
        <authorList>
            <person name="Kallberg Y."/>
            <person name="Tangrot J."/>
            <person name="Rosling A."/>
        </authorList>
    </citation>
    <scope>NUCLEOTIDE SEQUENCE</scope>
    <source>
        <strain evidence="11">MT106</strain>
    </source>
</reference>
<proteinExistence type="inferred from homology"/>
<evidence type="ECO:0000256" key="4">
    <source>
        <dbReference type="ARBA" id="ARBA00022679"/>
    </source>
</evidence>
<dbReference type="OrthoDB" id="18170at2759"/>
<comment type="subcellular location">
    <subcellularLocation>
        <location evidence="2 10">Mitochondrion inner membrane</location>
        <topology evidence="2 10">Multi-pass membrane protein</topology>
        <orientation evidence="2 10">Matrix side</orientation>
    </subcellularLocation>
</comment>
<dbReference type="GO" id="GO:0006744">
    <property type="term" value="P:ubiquinone biosynthetic process"/>
    <property type="evidence" value="ECO:0007669"/>
    <property type="project" value="UniProtKB-UniRule"/>
</dbReference>
<keyword evidence="10" id="KW-0414">Isoprene biosynthesis</keyword>
<keyword evidence="10" id="KW-0831">Ubiquinone biosynthesis</keyword>
<keyword evidence="6 10" id="KW-1133">Transmembrane helix</keyword>
<keyword evidence="7 10" id="KW-0472">Membrane</keyword>
<evidence type="ECO:0000256" key="3">
    <source>
        <dbReference type="ARBA" id="ARBA00005985"/>
    </source>
</evidence>
<protein>
    <recommendedName>
        <fullName evidence="10">4-hydroxybenzoate polyprenyltransferase, mitochondrial</fullName>
        <shortName evidence="10">4-HB polyprenyltransferase</shortName>
        <ecNumber evidence="10">2.5.1.39</ecNumber>
    </recommendedName>
    <alternativeName>
        <fullName evidence="10">Para-hydroxybenzoate--polyprenyltransferase</fullName>
        <shortName evidence="10">PHB:PPT</shortName>
        <shortName evidence="10">PHB:polyprenyltransferase</shortName>
    </alternativeName>
</protein>
<dbReference type="HAMAP" id="MF_01635">
    <property type="entry name" value="UbiA"/>
    <property type="match status" value="1"/>
</dbReference>
<evidence type="ECO:0000313" key="11">
    <source>
        <dbReference type="EMBL" id="CAG8616634.1"/>
    </source>
</evidence>
<name>A0A9N9GK96_9GLOM</name>
<dbReference type="Gene3D" id="1.10.357.140">
    <property type="entry name" value="UbiA prenyltransferase"/>
    <property type="match status" value="1"/>
</dbReference>
<comment type="catalytic activity">
    <reaction evidence="8 10">
        <text>an all-trans-polyprenyl diphosphate + 4-hydroxybenzoate = a 4-hydroxy-3-(all-trans-polyprenyl)benzoate + diphosphate</text>
        <dbReference type="Rhea" id="RHEA:44504"/>
        <dbReference type="Rhea" id="RHEA-COMP:9514"/>
        <dbReference type="Rhea" id="RHEA-COMP:9564"/>
        <dbReference type="ChEBI" id="CHEBI:17879"/>
        <dbReference type="ChEBI" id="CHEBI:33019"/>
        <dbReference type="ChEBI" id="CHEBI:58914"/>
        <dbReference type="ChEBI" id="CHEBI:78396"/>
        <dbReference type="EC" id="2.5.1.39"/>
    </reaction>
</comment>
<gene>
    <name evidence="11" type="ORF">AGERDE_LOCUS9862</name>
</gene>
<dbReference type="FunFam" id="1.20.120.1780:FF:000001">
    <property type="entry name" value="4-hydroxybenzoate octaprenyltransferase"/>
    <property type="match status" value="1"/>
</dbReference>
<dbReference type="InterPro" id="IPR006370">
    <property type="entry name" value="HB_polyprenyltransferase-like"/>
</dbReference>
<comment type="cofactor">
    <cofactor evidence="1 10">
        <name>Mg(2+)</name>
        <dbReference type="ChEBI" id="CHEBI:18420"/>
    </cofactor>
</comment>
<feature type="transmembrane region" description="Helical" evidence="10">
    <location>
        <begin position="177"/>
        <end position="195"/>
    </location>
</feature>
<dbReference type="AlphaFoldDB" id="A0A9N9GK96"/>
<evidence type="ECO:0000256" key="8">
    <source>
        <dbReference type="ARBA" id="ARBA00052313"/>
    </source>
</evidence>
<evidence type="ECO:0000256" key="10">
    <source>
        <dbReference type="HAMAP-Rule" id="MF_03189"/>
    </source>
</evidence>
<dbReference type="GO" id="GO:0008412">
    <property type="term" value="F:4-hydroxybenzoate polyprenyltransferase activity"/>
    <property type="evidence" value="ECO:0007669"/>
    <property type="project" value="UniProtKB-EC"/>
</dbReference>
<keyword evidence="12" id="KW-1185">Reference proteome</keyword>
<comment type="pathway">
    <text evidence="10">Cofactor biosynthesis; ubiquinone biosynthesis.</text>
</comment>
<dbReference type="EC" id="2.5.1.39" evidence="10"/>
<feature type="transmembrane region" description="Helical" evidence="10">
    <location>
        <begin position="261"/>
        <end position="279"/>
    </location>
</feature>
<evidence type="ECO:0000256" key="9">
    <source>
        <dbReference type="ARBA" id="ARBA00058997"/>
    </source>
</evidence>